<sequence length="59" mass="6719">MIKTGTIHLKGAFLPFRWMVPVFEDLVTAAGQRKAIAVPTIYWQRRSVVSLELCFKPLS</sequence>
<name>A0A1S2LUA4_9BACI</name>
<proteinExistence type="predicted"/>
<dbReference type="Proteomes" id="UP000180098">
    <property type="component" value="Unassembled WGS sequence"/>
</dbReference>
<reference evidence="1 2" key="1">
    <citation type="submission" date="2016-10" db="EMBL/GenBank/DDBJ databases">
        <title>Draft genome sequences of four alkaliphilic bacteria belonging to the Anaerobacillus genus.</title>
        <authorList>
            <person name="Bassil N.M."/>
            <person name="Lloyd J.R."/>
        </authorList>
    </citation>
    <scope>NUCLEOTIDE SEQUENCE [LARGE SCALE GENOMIC DNA]</scope>
    <source>
        <strain evidence="1 2">DSM 15340</strain>
    </source>
</reference>
<protein>
    <submittedName>
        <fullName evidence="1">Uncharacterized protein</fullName>
    </submittedName>
</protein>
<keyword evidence="2" id="KW-1185">Reference proteome</keyword>
<gene>
    <name evidence="1" type="ORF">BKP35_03805</name>
</gene>
<evidence type="ECO:0000313" key="1">
    <source>
        <dbReference type="EMBL" id="OIJ16112.1"/>
    </source>
</evidence>
<dbReference type="AlphaFoldDB" id="A0A1S2LUA4"/>
<organism evidence="1 2">
    <name type="scientific">Anaerobacillus arseniciselenatis</name>
    <dbReference type="NCBI Taxonomy" id="85682"/>
    <lineage>
        <taxon>Bacteria</taxon>
        <taxon>Bacillati</taxon>
        <taxon>Bacillota</taxon>
        <taxon>Bacilli</taxon>
        <taxon>Bacillales</taxon>
        <taxon>Bacillaceae</taxon>
        <taxon>Anaerobacillus</taxon>
    </lineage>
</organism>
<dbReference type="EMBL" id="MLQQ01000001">
    <property type="protein sequence ID" value="OIJ16112.1"/>
    <property type="molecule type" value="Genomic_DNA"/>
</dbReference>
<accession>A0A1S2LUA4</accession>
<comment type="caution">
    <text evidence="1">The sequence shown here is derived from an EMBL/GenBank/DDBJ whole genome shotgun (WGS) entry which is preliminary data.</text>
</comment>
<evidence type="ECO:0000313" key="2">
    <source>
        <dbReference type="Proteomes" id="UP000180098"/>
    </source>
</evidence>